<keyword evidence="6" id="KW-0808">Transferase</keyword>
<dbReference type="PANTHER" id="PTHR23033:SF14">
    <property type="entry name" value="GLYCOPROTEIN-N-ACETYLGALACTOSAMINE 3-BETA-GALACTOSYLTRANSFERASE 1-RELATED"/>
    <property type="match status" value="1"/>
</dbReference>
<accession>A0A336LWT3</accession>
<evidence type="ECO:0000259" key="13">
    <source>
        <dbReference type="Pfam" id="PF02434"/>
    </source>
</evidence>
<dbReference type="InterPro" id="IPR003378">
    <property type="entry name" value="Fringe-like_glycosylTrfase"/>
</dbReference>
<keyword evidence="5" id="KW-0328">Glycosyltransferase</keyword>
<dbReference type="GO" id="GO:0000166">
    <property type="term" value="F:nucleotide binding"/>
    <property type="evidence" value="ECO:0007669"/>
    <property type="project" value="UniProtKB-KW"/>
</dbReference>
<dbReference type="GO" id="GO:0016263">
    <property type="term" value="F:glycoprotein-N-acetylgalactosamine 3-beta-galactosyltransferase activity"/>
    <property type="evidence" value="ECO:0007669"/>
    <property type="project" value="UniProtKB-EC"/>
</dbReference>
<proteinExistence type="inferred from homology"/>
<evidence type="ECO:0000256" key="1">
    <source>
        <dbReference type="ARBA" id="ARBA00004606"/>
    </source>
</evidence>
<evidence type="ECO:0000256" key="12">
    <source>
        <dbReference type="SAM" id="Phobius"/>
    </source>
</evidence>
<feature type="transmembrane region" description="Helical" evidence="12">
    <location>
        <begin position="12"/>
        <end position="32"/>
    </location>
</feature>
<evidence type="ECO:0000256" key="4">
    <source>
        <dbReference type="ARBA" id="ARBA00012557"/>
    </source>
</evidence>
<reference evidence="14" key="1">
    <citation type="submission" date="2018-04" db="EMBL/GenBank/DDBJ databases">
        <authorList>
            <person name="Go L.Y."/>
            <person name="Mitchell J.A."/>
        </authorList>
    </citation>
    <scope>NUCLEOTIDE SEQUENCE</scope>
    <source>
        <tissue evidence="14">Whole organism</tissue>
    </source>
</reference>
<dbReference type="EMBL" id="UFQT01000180">
    <property type="protein sequence ID" value="SSX21219.1"/>
    <property type="molecule type" value="Genomic_DNA"/>
</dbReference>
<evidence type="ECO:0000313" key="14">
    <source>
        <dbReference type="EMBL" id="SSX00839.1"/>
    </source>
</evidence>
<evidence type="ECO:0000256" key="3">
    <source>
        <dbReference type="ARBA" id="ARBA00006462"/>
    </source>
</evidence>
<evidence type="ECO:0000313" key="15">
    <source>
        <dbReference type="EMBL" id="SSX21219.1"/>
    </source>
</evidence>
<evidence type="ECO:0000256" key="8">
    <source>
        <dbReference type="ARBA" id="ARBA00022741"/>
    </source>
</evidence>
<dbReference type="Gene3D" id="3.90.550.50">
    <property type="match status" value="1"/>
</dbReference>
<dbReference type="VEuPathDB" id="VectorBase:CSON004187"/>
<keyword evidence="8" id="KW-0547">Nucleotide-binding</keyword>
<evidence type="ECO:0000256" key="10">
    <source>
        <dbReference type="ARBA" id="ARBA00022989"/>
    </source>
</evidence>
<evidence type="ECO:0000256" key="6">
    <source>
        <dbReference type="ARBA" id="ARBA00022679"/>
    </source>
</evidence>
<protein>
    <recommendedName>
        <fullName evidence="4">N-acetylgalactosaminide beta-1,3-galactosyltransferase</fullName>
        <ecNumber evidence="4">2.4.1.122</ecNumber>
    </recommendedName>
</protein>
<dbReference type="EMBL" id="UFQS01000180">
    <property type="protein sequence ID" value="SSX00839.1"/>
    <property type="molecule type" value="Genomic_DNA"/>
</dbReference>
<name>A0A336LWT3_CULSO</name>
<comment type="similarity">
    <text evidence="3">Belongs to the glycosyltransferase 31 family. Beta3-Gal-T subfamily.</text>
</comment>
<dbReference type="EC" id="2.4.1.122" evidence="4"/>
<keyword evidence="11 12" id="KW-0472">Membrane</keyword>
<evidence type="ECO:0000256" key="5">
    <source>
        <dbReference type="ARBA" id="ARBA00022676"/>
    </source>
</evidence>
<evidence type="ECO:0000256" key="2">
    <source>
        <dbReference type="ARBA" id="ARBA00004922"/>
    </source>
</evidence>
<gene>
    <name evidence="15" type="primary">CSON004187</name>
</gene>
<dbReference type="AlphaFoldDB" id="A0A336LWT3"/>
<feature type="domain" description="Fringe-like glycosyltransferase" evidence="13">
    <location>
        <begin position="71"/>
        <end position="251"/>
    </location>
</feature>
<dbReference type="OMA" id="QCLMALN"/>
<keyword evidence="7 12" id="KW-0812">Transmembrane</keyword>
<dbReference type="Pfam" id="PF02434">
    <property type="entry name" value="Fringe"/>
    <property type="match status" value="1"/>
</dbReference>
<keyword evidence="10 12" id="KW-1133">Transmembrane helix</keyword>
<dbReference type="PANTHER" id="PTHR23033">
    <property type="entry name" value="BETA1,3-GALACTOSYLTRANSFERASE"/>
    <property type="match status" value="1"/>
</dbReference>
<reference evidence="15" key="2">
    <citation type="submission" date="2018-07" db="EMBL/GenBank/DDBJ databases">
        <authorList>
            <person name="Quirk P.G."/>
            <person name="Krulwich T.A."/>
        </authorList>
    </citation>
    <scope>NUCLEOTIDE SEQUENCE</scope>
</reference>
<evidence type="ECO:0000256" key="7">
    <source>
        <dbReference type="ARBA" id="ARBA00022692"/>
    </source>
</evidence>
<organism evidence="15">
    <name type="scientific">Culicoides sonorensis</name>
    <name type="common">Biting midge</name>
    <dbReference type="NCBI Taxonomy" id="179676"/>
    <lineage>
        <taxon>Eukaryota</taxon>
        <taxon>Metazoa</taxon>
        <taxon>Ecdysozoa</taxon>
        <taxon>Arthropoda</taxon>
        <taxon>Hexapoda</taxon>
        <taxon>Insecta</taxon>
        <taxon>Pterygota</taxon>
        <taxon>Neoptera</taxon>
        <taxon>Endopterygota</taxon>
        <taxon>Diptera</taxon>
        <taxon>Nematocera</taxon>
        <taxon>Chironomoidea</taxon>
        <taxon>Ceratopogonidae</taxon>
        <taxon>Ceratopogoninae</taxon>
        <taxon>Culicoides</taxon>
        <taxon>Monoculicoides</taxon>
    </lineage>
</organism>
<sequence>MFRFSINLNLTSIFIIAFILTFIIQNILLIIMRELSQVDYYNIDDYTKIKLQSNVHLNTATADNIKRQVRILCWIETCPKNLKQKAIHIQRTWGKRCDKTVYVTTEPKNDDNKELELVVVNVTEGYKYLWSKTIHALKLIHREYIDEYDWFFKADDDTYAIIENLRYLLMNYSSNDLLALGCQLKHPSEPILYNSGGAGYVISRATLKKLSLYGLPNARICPVDEPTLPEDTSLGICLKNLGIKLIKTQDHQGRLRFHIERPEFHLTTRKHGNFWFYDVYPYTYRHGFDCCSNEAITFHYVTPAKMYLYDMLLYKIWPYGVTYEQKRWDINTWNQINNSHLVIK</sequence>
<evidence type="ECO:0000256" key="9">
    <source>
        <dbReference type="ARBA" id="ARBA00022968"/>
    </source>
</evidence>
<keyword evidence="9" id="KW-0735">Signal-anchor</keyword>
<comment type="pathway">
    <text evidence="2">Protein modification; protein glycosylation.</text>
</comment>
<dbReference type="GO" id="GO:0016020">
    <property type="term" value="C:membrane"/>
    <property type="evidence" value="ECO:0007669"/>
    <property type="project" value="UniProtKB-SubCell"/>
</dbReference>
<dbReference type="InterPro" id="IPR026050">
    <property type="entry name" value="C1GALT1/C1GALT1_chp1"/>
</dbReference>
<comment type="subcellular location">
    <subcellularLocation>
        <location evidence="1">Membrane</location>
        <topology evidence="1">Single-pass type II membrane protein</topology>
    </subcellularLocation>
</comment>
<evidence type="ECO:0000256" key="11">
    <source>
        <dbReference type="ARBA" id="ARBA00023136"/>
    </source>
</evidence>